<dbReference type="Proteomes" id="UP001631969">
    <property type="component" value="Unassembled WGS sequence"/>
</dbReference>
<accession>A0ACC7NXC7</accession>
<evidence type="ECO:0000313" key="2">
    <source>
        <dbReference type="Proteomes" id="UP001631969"/>
    </source>
</evidence>
<keyword evidence="1" id="KW-0378">Hydrolase</keyword>
<reference evidence="1" key="1">
    <citation type="submission" date="2024-12" db="EMBL/GenBank/DDBJ databases">
        <authorList>
            <person name="Wu N."/>
        </authorList>
    </citation>
    <scope>NUCLEOTIDE SEQUENCE</scope>
    <source>
        <strain evidence="1">P15</strain>
    </source>
</reference>
<proteinExistence type="predicted"/>
<gene>
    <name evidence="1" type="ORF">ACI1P1_14165</name>
</gene>
<sequence length="266" mass="29081">MPEVWKYEGYFFDLDGTIYLGGRLLPGVPESLDLLRRSGKKVMFLSNTTTRTRQECADRLRRLGLAAYEHEIITAGYASAVYLKDVTPNTVVYAIGEPALLKELILAGVDCTGNPLAATHVLVGMDTRFDYHKLHQAARALRNGAQLIAANPDPNCPVENDLLPDTWPLVKAIETAGSAHIGMVIGKPSAYYAAKVLEESKLPAERCLMVGDRLETDVRFGIVHGFGTALVLTGAASREELEQSGLRPDYVWSTMEELLTAMSASL</sequence>
<protein>
    <submittedName>
        <fullName evidence="1">HAD-IIA family hydrolase</fullName>
    </submittedName>
</protein>
<name>A0ACC7NXC7_9BACL</name>
<keyword evidence="2" id="KW-1185">Reference proteome</keyword>
<dbReference type="EMBL" id="JBJURJ010000008">
    <property type="protein sequence ID" value="MFM9329434.1"/>
    <property type="molecule type" value="Genomic_DNA"/>
</dbReference>
<evidence type="ECO:0000313" key="1">
    <source>
        <dbReference type="EMBL" id="MFM9329434.1"/>
    </source>
</evidence>
<organism evidence="1 2">
    <name type="scientific">Paenibacillus mesotrionivorans</name>
    <dbReference type="NCBI Taxonomy" id="3160968"/>
    <lineage>
        <taxon>Bacteria</taxon>
        <taxon>Bacillati</taxon>
        <taxon>Bacillota</taxon>
        <taxon>Bacilli</taxon>
        <taxon>Bacillales</taxon>
        <taxon>Paenibacillaceae</taxon>
        <taxon>Paenibacillus</taxon>
    </lineage>
</organism>
<comment type="caution">
    <text evidence="1">The sequence shown here is derived from an EMBL/GenBank/DDBJ whole genome shotgun (WGS) entry which is preliminary data.</text>
</comment>